<feature type="transmembrane region" description="Helical" evidence="6">
    <location>
        <begin position="138"/>
        <end position="158"/>
    </location>
</feature>
<dbReference type="Proteomes" id="UP001054857">
    <property type="component" value="Unassembled WGS sequence"/>
</dbReference>
<keyword evidence="2 6" id="KW-0812">Transmembrane</keyword>
<dbReference type="EMBL" id="BMAR01000013">
    <property type="protein sequence ID" value="GFR46201.1"/>
    <property type="molecule type" value="Genomic_DNA"/>
</dbReference>
<dbReference type="GO" id="GO:0015499">
    <property type="term" value="F:formate transmembrane transporter activity"/>
    <property type="evidence" value="ECO:0007669"/>
    <property type="project" value="TreeGrafter"/>
</dbReference>
<feature type="transmembrane region" description="Helical" evidence="6">
    <location>
        <begin position="266"/>
        <end position="288"/>
    </location>
</feature>
<comment type="subcellular location">
    <subcellularLocation>
        <location evidence="1">Membrane</location>
        <topology evidence="1">Multi-pass membrane protein</topology>
    </subcellularLocation>
</comment>
<dbReference type="InterPro" id="IPR023271">
    <property type="entry name" value="Aquaporin-like"/>
</dbReference>
<dbReference type="Pfam" id="PF01226">
    <property type="entry name" value="Form_Nir_trans"/>
    <property type="match status" value="1"/>
</dbReference>
<evidence type="ECO:0000313" key="7">
    <source>
        <dbReference type="EMBL" id="GFR46201.1"/>
    </source>
</evidence>
<comment type="similarity">
    <text evidence="5">Belongs to the FNT transporter (TC 1.A.16) family.</text>
</comment>
<gene>
    <name evidence="7" type="ORF">Agub_g7732</name>
</gene>
<dbReference type="AlphaFoldDB" id="A0AAD3DUQ0"/>
<protein>
    <recommendedName>
        <fullName evidence="9">Formate/nitrite transporter</fullName>
    </recommendedName>
</protein>
<organism evidence="7 8">
    <name type="scientific">Astrephomene gubernaculifera</name>
    <dbReference type="NCBI Taxonomy" id="47775"/>
    <lineage>
        <taxon>Eukaryota</taxon>
        <taxon>Viridiplantae</taxon>
        <taxon>Chlorophyta</taxon>
        <taxon>core chlorophytes</taxon>
        <taxon>Chlorophyceae</taxon>
        <taxon>CS clade</taxon>
        <taxon>Chlamydomonadales</taxon>
        <taxon>Astrephomenaceae</taxon>
        <taxon>Astrephomene</taxon>
    </lineage>
</organism>
<feature type="transmembrane region" description="Helical" evidence="6">
    <location>
        <begin position="96"/>
        <end position="117"/>
    </location>
</feature>
<sequence>MGAPEQSSSAEGSDVSINIKALPPPAPAAAPTPVIVQINAALTPAECYWKLVEAGTAKMKYSWFKLAVGGILAGMYVSFGFTFCCCAIGLLGNTIYGALAFPVGLLLIILCGAELYTGNTCYMFAANIERKAALWHHIKIISSAWFWNLVGALIMVQLEKAAQIWAHREDWVHDIAFKKMALEWHVVLVRGIFANWLVNLAVFQAVAARDVMGKAIGCWTPITTFVAIGLEHCIANQWLIPMSIYLDPTAKHPVSITWRNFVAKNLIPATIGNWIGGAIMVGLMNAAFHGTKINEWKDTAYDMTVGKVMKKVEDPIERAIDLAAPVCLNRPTEQRYQ</sequence>
<keyword evidence="8" id="KW-1185">Reference proteome</keyword>
<dbReference type="InterPro" id="IPR000292">
    <property type="entry name" value="For/NO2_transpt"/>
</dbReference>
<evidence type="ECO:0000313" key="8">
    <source>
        <dbReference type="Proteomes" id="UP001054857"/>
    </source>
</evidence>
<comment type="caution">
    <text evidence="7">The sequence shown here is derived from an EMBL/GenBank/DDBJ whole genome shotgun (WGS) entry which is preliminary data.</text>
</comment>
<evidence type="ECO:0000256" key="5">
    <source>
        <dbReference type="ARBA" id="ARBA00049660"/>
    </source>
</evidence>
<evidence type="ECO:0000256" key="6">
    <source>
        <dbReference type="SAM" id="Phobius"/>
    </source>
</evidence>
<evidence type="ECO:0000256" key="1">
    <source>
        <dbReference type="ARBA" id="ARBA00004141"/>
    </source>
</evidence>
<feature type="transmembrane region" description="Helical" evidence="6">
    <location>
        <begin position="187"/>
        <end position="207"/>
    </location>
</feature>
<dbReference type="PANTHER" id="PTHR30520">
    <property type="entry name" value="FORMATE TRANSPORTER-RELATED"/>
    <property type="match status" value="1"/>
</dbReference>
<dbReference type="Gene3D" id="1.20.1080.10">
    <property type="entry name" value="Glycerol uptake facilitator protein"/>
    <property type="match status" value="1"/>
</dbReference>
<name>A0AAD3DUQ0_9CHLO</name>
<keyword evidence="3 6" id="KW-1133">Transmembrane helix</keyword>
<feature type="transmembrane region" description="Helical" evidence="6">
    <location>
        <begin position="66"/>
        <end position="90"/>
    </location>
</feature>
<evidence type="ECO:0000256" key="4">
    <source>
        <dbReference type="ARBA" id="ARBA00023136"/>
    </source>
</evidence>
<reference evidence="7 8" key="1">
    <citation type="journal article" date="2021" name="Sci. Rep.">
        <title>Genome sequencing of the multicellular alga Astrephomene provides insights into convergent evolution of germ-soma differentiation.</title>
        <authorList>
            <person name="Yamashita S."/>
            <person name="Yamamoto K."/>
            <person name="Matsuzaki R."/>
            <person name="Suzuki S."/>
            <person name="Yamaguchi H."/>
            <person name="Hirooka S."/>
            <person name="Minakuchi Y."/>
            <person name="Miyagishima S."/>
            <person name="Kawachi M."/>
            <person name="Toyoda A."/>
            <person name="Nozaki H."/>
        </authorList>
    </citation>
    <scope>NUCLEOTIDE SEQUENCE [LARGE SCALE GENOMIC DNA]</scope>
    <source>
        <strain evidence="7 8">NIES-4017</strain>
    </source>
</reference>
<keyword evidence="4 6" id="KW-0472">Membrane</keyword>
<dbReference type="PANTHER" id="PTHR30520:SF6">
    <property type="entry name" value="FORMATE_NITRATE FAMILY TRANSPORTER (EUROFUNG)"/>
    <property type="match status" value="1"/>
</dbReference>
<dbReference type="GO" id="GO:0005886">
    <property type="term" value="C:plasma membrane"/>
    <property type="evidence" value="ECO:0007669"/>
    <property type="project" value="TreeGrafter"/>
</dbReference>
<evidence type="ECO:0008006" key="9">
    <source>
        <dbReference type="Google" id="ProtNLM"/>
    </source>
</evidence>
<evidence type="ECO:0000256" key="2">
    <source>
        <dbReference type="ARBA" id="ARBA00022692"/>
    </source>
</evidence>
<evidence type="ECO:0000256" key="3">
    <source>
        <dbReference type="ARBA" id="ARBA00022989"/>
    </source>
</evidence>
<accession>A0AAD3DUQ0</accession>
<proteinExistence type="inferred from homology"/>